<accession>A0ABR3JWK1</accession>
<evidence type="ECO:0000313" key="1">
    <source>
        <dbReference type="EMBL" id="KAL0960304.1"/>
    </source>
</evidence>
<evidence type="ECO:0000313" key="2">
    <source>
        <dbReference type="Proteomes" id="UP001556367"/>
    </source>
</evidence>
<dbReference type="EMBL" id="JASNQZ010000002">
    <property type="protein sequence ID" value="KAL0960304.1"/>
    <property type="molecule type" value="Genomic_DNA"/>
</dbReference>
<gene>
    <name evidence="1" type="ORF">HGRIS_011930</name>
</gene>
<dbReference type="Proteomes" id="UP001556367">
    <property type="component" value="Unassembled WGS sequence"/>
</dbReference>
<keyword evidence="2" id="KW-1185">Reference proteome</keyword>
<sequence>MATRHRVRVESQVNVNDPVADPQEYLKQVIKATRMRVLLPAIVISRPATRQSDVIACICFILLGSYARSRFIIEQQTVESTIANGILRNLKPRYEAHHSVGASNSALGTAVDQPKLEMAATPDRTMSVNPPTYIKGWAVDNKKLKDLLQLPSDTSVNDPHVWNVVTKLLQHMSNSNSIDLSVGRPLEQTGSEKISYVVVVLEEGDDLETLQRMPMELPEYLKKYNEVMDGPNVYRWIAD</sequence>
<organism evidence="1 2">
    <name type="scientific">Hohenbuehelia grisea</name>
    <dbReference type="NCBI Taxonomy" id="104357"/>
    <lineage>
        <taxon>Eukaryota</taxon>
        <taxon>Fungi</taxon>
        <taxon>Dikarya</taxon>
        <taxon>Basidiomycota</taxon>
        <taxon>Agaricomycotina</taxon>
        <taxon>Agaricomycetes</taxon>
        <taxon>Agaricomycetidae</taxon>
        <taxon>Agaricales</taxon>
        <taxon>Pleurotineae</taxon>
        <taxon>Pleurotaceae</taxon>
        <taxon>Hohenbuehelia</taxon>
    </lineage>
</organism>
<proteinExistence type="predicted"/>
<protein>
    <submittedName>
        <fullName evidence="1">Uncharacterized protein</fullName>
    </submittedName>
</protein>
<name>A0ABR3JWK1_9AGAR</name>
<comment type="caution">
    <text evidence="1">The sequence shown here is derived from an EMBL/GenBank/DDBJ whole genome shotgun (WGS) entry which is preliminary data.</text>
</comment>
<reference evidence="2" key="1">
    <citation type="submission" date="2024-06" db="EMBL/GenBank/DDBJ databases">
        <title>Multi-omics analyses provide insights into the biosynthesis of the anticancer antibiotic pleurotin in Hohenbuehelia grisea.</title>
        <authorList>
            <person name="Weaver J.A."/>
            <person name="Alberti F."/>
        </authorList>
    </citation>
    <scope>NUCLEOTIDE SEQUENCE [LARGE SCALE GENOMIC DNA]</scope>
    <source>
        <strain evidence="2">T-177</strain>
    </source>
</reference>